<sequence>MVTRERPRPLRRRPTVSVVVPCYNYGRYLPACVQSILTQEGVDVDVLIVDDASPDGSAEVARTIAVDPRVQVIEHVVNQGHLATYNEGLAKATGDYLVLLSADDLLTPGSLARATALLEAHPEVGFVYGFSAAFNDRTPTPRTRATSWTIWTGAAWLRENCERATNPVSTPEVVMRASVMHDLKGYDSRVPHAADFLLWLRAAARAHVGRVNGVDQAFYRVHGANMHVQEFGGMIRDITERNAVFEILFTEEGDRVEPVRHLHTAARAALARTALSLACRAYELNDGGDELPERLADLAESIDAEARGSRLWRRYERNVRRGRRPERPPRLRRLADRVDRRVRWGWWRWRGIRV</sequence>
<dbReference type="Proteomes" id="UP000248333">
    <property type="component" value="Unassembled WGS sequence"/>
</dbReference>
<dbReference type="SUPFAM" id="SSF53448">
    <property type="entry name" value="Nucleotide-diphospho-sugar transferases"/>
    <property type="match status" value="1"/>
</dbReference>
<dbReference type="Pfam" id="PF00535">
    <property type="entry name" value="Glycos_transf_2"/>
    <property type="match status" value="1"/>
</dbReference>
<accession>A0A318NNE4</accession>
<evidence type="ECO:0000256" key="1">
    <source>
        <dbReference type="ARBA" id="ARBA00006739"/>
    </source>
</evidence>
<dbReference type="PANTHER" id="PTHR43685">
    <property type="entry name" value="GLYCOSYLTRANSFERASE"/>
    <property type="match status" value="1"/>
</dbReference>
<organism evidence="5 6">
    <name type="scientific">Micromonospora arborensis</name>
    <dbReference type="NCBI Taxonomy" id="2116518"/>
    <lineage>
        <taxon>Bacteria</taxon>
        <taxon>Bacillati</taxon>
        <taxon>Actinomycetota</taxon>
        <taxon>Actinomycetes</taxon>
        <taxon>Micromonosporales</taxon>
        <taxon>Micromonosporaceae</taxon>
        <taxon>Micromonospora</taxon>
    </lineage>
</organism>
<dbReference type="EMBL" id="PYBV01000007">
    <property type="protein sequence ID" value="PYC74089.1"/>
    <property type="molecule type" value="Genomic_DNA"/>
</dbReference>
<comment type="caution">
    <text evidence="5">The sequence shown here is derived from an EMBL/GenBank/DDBJ whole genome shotgun (WGS) entry which is preliminary data.</text>
</comment>
<reference evidence="5 6" key="1">
    <citation type="submission" date="2018-03" db="EMBL/GenBank/DDBJ databases">
        <title>Bioinformatic expansion and discovery of thiopeptide antibiotics.</title>
        <authorList>
            <person name="Schwalen C.J."/>
            <person name="Hudson G.A."/>
            <person name="Mitchell D.A."/>
        </authorList>
    </citation>
    <scope>NUCLEOTIDE SEQUENCE [LARGE SCALE GENOMIC DNA]</scope>
    <source>
        <strain evidence="5 6">NRRL 8041</strain>
    </source>
</reference>
<evidence type="ECO:0000256" key="2">
    <source>
        <dbReference type="ARBA" id="ARBA00022676"/>
    </source>
</evidence>
<dbReference type="AlphaFoldDB" id="A0A318NNE4"/>
<dbReference type="OrthoDB" id="4529776at2"/>
<proteinExistence type="inferred from homology"/>
<dbReference type="InterPro" id="IPR050834">
    <property type="entry name" value="Glycosyltransf_2"/>
</dbReference>
<evidence type="ECO:0000256" key="3">
    <source>
        <dbReference type="ARBA" id="ARBA00022679"/>
    </source>
</evidence>
<dbReference type="GO" id="GO:0016757">
    <property type="term" value="F:glycosyltransferase activity"/>
    <property type="evidence" value="ECO:0007669"/>
    <property type="project" value="UniProtKB-KW"/>
</dbReference>
<feature type="domain" description="Glycosyltransferase 2-like" evidence="4">
    <location>
        <begin position="17"/>
        <end position="148"/>
    </location>
</feature>
<evidence type="ECO:0000259" key="4">
    <source>
        <dbReference type="Pfam" id="PF00535"/>
    </source>
</evidence>
<keyword evidence="2" id="KW-0328">Glycosyltransferase</keyword>
<keyword evidence="6" id="KW-1185">Reference proteome</keyword>
<gene>
    <name evidence="5" type="ORF">C7C45_05985</name>
</gene>
<dbReference type="RefSeq" id="WP_110562645.1">
    <property type="nucleotide sequence ID" value="NZ_PYBV01000007.1"/>
</dbReference>
<keyword evidence="3 5" id="KW-0808">Transferase</keyword>
<evidence type="ECO:0000313" key="6">
    <source>
        <dbReference type="Proteomes" id="UP000248333"/>
    </source>
</evidence>
<name>A0A318NNE4_9ACTN</name>
<evidence type="ECO:0000313" key="5">
    <source>
        <dbReference type="EMBL" id="PYC74089.1"/>
    </source>
</evidence>
<dbReference type="Gene3D" id="3.90.550.10">
    <property type="entry name" value="Spore Coat Polysaccharide Biosynthesis Protein SpsA, Chain A"/>
    <property type="match status" value="1"/>
</dbReference>
<dbReference type="InterPro" id="IPR001173">
    <property type="entry name" value="Glyco_trans_2-like"/>
</dbReference>
<dbReference type="InterPro" id="IPR029044">
    <property type="entry name" value="Nucleotide-diphossugar_trans"/>
</dbReference>
<protein>
    <submittedName>
        <fullName evidence="5">Glycosyl transferase family 2</fullName>
    </submittedName>
</protein>
<dbReference type="PANTHER" id="PTHR43685:SF5">
    <property type="entry name" value="GLYCOSYLTRANSFERASE EPSE-RELATED"/>
    <property type="match status" value="1"/>
</dbReference>
<comment type="similarity">
    <text evidence="1">Belongs to the glycosyltransferase 2 family.</text>
</comment>